<accession>A0A1G9THZ4</accession>
<dbReference type="Proteomes" id="UP000199226">
    <property type="component" value="Unassembled WGS sequence"/>
</dbReference>
<dbReference type="RefSeq" id="WP_090704602.1">
    <property type="nucleotide sequence ID" value="NZ_FNHH01000013.1"/>
</dbReference>
<evidence type="ECO:0000313" key="2">
    <source>
        <dbReference type="Proteomes" id="UP000199226"/>
    </source>
</evidence>
<organism evidence="1 2">
    <name type="scientific">Daejeonella rubra</name>
    <dbReference type="NCBI Taxonomy" id="990371"/>
    <lineage>
        <taxon>Bacteria</taxon>
        <taxon>Pseudomonadati</taxon>
        <taxon>Bacteroidota</taxon>
        <taxon>Sphingobacteriia</taxon>
        <taxon>Sphingobacteriales</taxon>
        <taxon>Sphingobacteriaceae</taxon>
        <taxon>Daejeonella</taxon>
    </lineage>
</organism>
<sequence length="122" mass="13815">MNRVISLLLIMALSFQCLSKLGLIAYYNINIEYIISELCENKDKPELKCNGKCYLKKKLGKADEAEKQSAGILKQSELPAFISNSYHPESIRYIEIIILPGYQKDLYSLSLSKAIFHPPSIS</sequence>
<keyword evidence="2" id="KW-1185">Reference proteome</keyword>
<dbReference type="STRING" id="990371.SAMN05421813_11328"/>
<reference evidence="2" key="1">
    <citation type="submission" date="2016-10" db="EMBL/GenBank/DDBJ databases">
        <authorList>
            <person name="Varghese N."/>
            <person name="Submissions S."/>
        </authorList>
    </citation>
    <scope>NUCLEOTIDE SEQUENCE [LARGE SCALE GENOMIC DNA]</scope>
    <source>
        <strain evidence="2">DSM 24536</strain>
    </source>
</reference>
<dbReference type="AlphaFoldDB" id="A0A1G9THZ4"/>
<dbReference type="OrthoDB" id="980645at2"/>
<name>A0A1G9THZ4_9SPHI</name>
<dbReference type="EMBL" id="FNHH01000013">
    <property type="protein sequence ID" value="SDM47290.1"/>
    <property type="molecule type" value="Genomic_DNA"/>
</dbReference>
<evidence type="ECO:0000313" key="1">
    <source>
        <dbReference type="EMBL" id="SDM47290.1"/>
    </source>
</evidence>
<proteinExistence type="predicted"/>
<protein>
    <submittedName>
        <fullName evidence="1">Uncharacterized protein</fullName>
    </submittedName>
</protein>
<gene>
    <name evidence="1" type="ORF">SAMN05421813_11328</name>
</gene>